<dbReference type="RefSeq" id="WP_085142542.1">
    <property type="nucleotide sequence ID" value="NZ_JACKUA010000023.1"/>
</dbReference>
<evidence type="ECO:0000313" key="2">
    <source>
        <dbReference type="Proteomes" id="UP000193964"/>
    </source>
</evidence>
<accession>A0A1X2FKD4</accession>
<evidence type="ECO:0000313" key="1">
    <source>
        <dbReference type="EMBL" id="ORX18439.1"/>
    </source>
</evidence>
<comment type="caution">
    <text evidence="1">The sequence shown here is derived from an EMBL/GenBank/DDBJ whole genome shotgun (WGS) entry which is preliminary data.</text>
</comment>
<sequence>MRGDTETDLGMLGRAVSSRVFDPRRRRYLLTLLAMRPRVLLARSRHRVVDGLATDDARGTP</sequence>
<name>A0A1X2FKD4_9MYCO</name>
<organism evidence="1 2">
    <name type="scientific">Mycolicibacterium wolinskyi</name>
    <dbReference type="NCBI Taxonomy" id="59750"/>
    <lineage>
        <taxon>Bacteria</taxon>
        <taxon>Bacillati</taxon>
        <taxon>Actinomycetota</taxon>
        <taxon>Actinomycetes</taxon>
        <taxon>Mycobacteriales</taxon>
        <taxon>Mycobacteriaceae</taxon>
        <taxon>Mycolicibacterium</taxon>
    </lineage>
</organism>
<dbReference type="Proteomes" id="UP000193964">
    <property type="component" value="Unassembled WGS sequence"/>
</dbReference>
<dbReference type="EMBL" id="LQQA01000005">
    <property type="protein sequence ID" value="ORX18439.1"/>
    <property type="molecule type" value="Genomic_DNA"/>
</dbReference>
<gene>
    <name evidence="1" type="ORF">AWC31_14140</name>
</gene>
<proteinExistence type="predicted"/>
<dbReference type="AlphaFoldDB" id="A0A1X2FKD4"/>
<reference evidence="1 2" key="1">
    <citation type="submission" date="2016-01" db="EMBL/GenBank/DDBJ databases">
        <title>The new phylogeny of the genus Mycobacterium.</title>
        <authorList>
            <person name="Tarcisio F."/>
            <person name="Conor M."/>
            <person name="Antonella G."/>
            <person name="Elisabetta G."/>
            <person name="Giulia F.S."/>
            <person name="Sara T."/>
            <person name="Anna F."/>
            <person name="Clotilde B."/>
            <person name="Roberto B."/>
            <person name="Veronica D.S."/>
            <person name="Fabio R."/>
            <person name="Monica P."/>
            <person name="Olivier J."/>
            <person name="Enrico T."/>
            <person name="Nicola S."/>
        </authorList>
    </citation>
    <scope>NUCLEOTIDE SEQUENCE [LARGE SCALE GENOMIC DNA]</scope>
    <source>
        <strain evidence="1 2">ATCC 700010</strain>
    </source>
</reference>
<protein>
    <submittedName>
        <fullName evidence="1">Uncharacterized protein</fullName>
    </submittedName>
</protein>